<name>A0ABS2AKQ7_9ACTN</name>
<dbReference type="EMBL" id="JAENHP010000014">
    <property type="protein sequence ID" value="MBM2620427.1"/>
    <property type="molecule type" value="Genomic_DNA"/>
</dbReference>
<evidence type="ECO:0000313" key="3">
    <source>
        <dbReference type="Proteomes" id="UP000632138"/>
    </source>
</evidence>
<dbReference type="Gene3D" id="3.90.180.10">
    <property type="entry name" value="Medium-chain alcohol dehydrogenases, catalytic domain"/>
    <property type="match status" value="1"/>
</dbReference>
<dbReference type="RefSeq" id="WP_203380405.1">
    <property type="nucleotide sequence ID" value="NZ_JAENHP010000014.1"/>
</dbReference>
<dbReference type="Proteomes" id="UP000632138">
    <property type="component" value="Unassembled WGS sequence"/>
</dbReference>
<gene>
    <name evidence="2" type="ORF">JIG36_33445</name>
</gene>
<dbReference type="InterPro" id="IPR052733">
    <property type="entry name" value="Chloroplast_QOR"/>
</dbReference>
<evidence type="ECO:0000313" key="2">
    <source>
        <dbReference type="EMBL" id="MBM2620427.1"/>
    </source>
</evidence>
<dbReference type="Pfam" id="PF08240">
    <property type="entry name" value="ADH_N"/>
    <property type="match status" value="1"/>
</dbReference>
<comment type="caution">
    <text evidence="2">The sequence shown here is derived from an EMBL/GenBank/DDBJ whole genome shotgun (WGS) entry which is preliminary data.</text>
</comment>
<keyword evidence="3" id="KW-1185">Reference proteome</keyword>
<dbReference type="CDD" id="cd05289">
    <property type="entry name" value="MDR_like_2"/>
    <property type="match status" value="1"/>
</dbReference>
<dbReference type="SUPFAM" id="SSF50129">
    <property type="entry name" value="GroES-like"/>
    <property type="match status" value="1"/>
</dbReference>
<dbReference type="PANTHER" id="PTHR44013:SF1">
    <property type="entry name" value="ZINC-TYPE ALCOHOL DEHYDROGENASE-LIKE PROTEIN C16A3.02C"/>
    <property type="match status" value="1"/>
</dbReference>
<dbReference type="InterPro" id="IPR013154">
    <property type="entry name" value="ADH-like_N"/>
</dbReference>
<dbReference type="Gene3D" id="3.40.50.720">
    <property type="entry name" value="NAD(P)-binding Rossmann-like Domain"/>
    <property type="match status" value="1"/>
</dbReference>
<dbReference type="Pfam" id="PF13602">
    <property type="entry name" value="ADH_zinc_N_2"/>
    <property type="match status" value="1"/>
</dbReference>
<dbReference type="InterPro" id="IPR020843">
    <property type="entry name" value="ER"/>
</dbReference>
<dbReference type="PANTHER" id="PTHR44013">
    <property type="entry name" value="ZINC-TYPE ALCOHOL DEHYDROGENASE-LIKE PROTEIN C16A3.02C"/>
    <property type="match status" value="1"/>
</dbReference>
<protein>
    <submittedName>
        <fullName evidence="2">NADP-dependent oxidoreductase</fullName>
    </submittedName>
</protein>
<feature type="domain" description="Enoyl reductase (ER)" evidence="1">
    <location>
        <begin position="10"/>
        <end position="308"/>
    </location>
</feature>
<dbReference type="InterPro" id="IPR011032">
    <property type="entry name" value="GroES-like_sf"/>
</dbReference>
<proteinExistence type="predicted"/>
<sequence>MKAVIANDYGPPESFTIAEIPVPEPGPGQIQVRIDAVSINPGDIVIPSGAYRAQTPLTFPHVPGNDFVGTVTKQSDSPYEVGDQIFGHAVPRALKAMAGANPSMTTGALAEYAVFEAGTPFITRRPPELSPIDAAALPTAGLTARALIATAQPQPGETVLVIGATGGVGTTVLPLLTHTNVIATGRPGDQDLLHGLGAETVVDYEDDYPADVDVVLNLVLPTDRLQRAATALRPGGRLFTITFPPPRPGMIDRDDIRFELVLDLDGRFGGMAEVAALRPTIAATYPFANAVQALTDFAHHHTVGKLVVTIP</sequence>
<dbReference type="SUPFAM" id="SSF51735">
    <property type="entry name" value="NAD(P)-binding Rossmann-fold domains"/>
    <property type="match status" value="1"/>
</dbReference>
<evidence type="ECO:0000259" key="1">
    <source>
        <dbReference type="SMART" id="SM00829"/>
    </source>
</evidence>
<accession>A0ABS2AKQ7</accession>
<organism evidence="2 3">
    <name type="scientific">Paractinoplanes ovalisporus</name>
    <dbReference type="NCBI Taxonomy" id="2810368"/>
    <lineage>
        <taxon>Bacteria</taxon>
        <taxon>Bacillati</taxon>
        <taxon>Actinomycetota</taxon>
        <taxon>Actinomycetes</taxon>
        <taxon>Micromonosporales</taxon>
        <taxon>Micromonosporaceae</taxon>
        <taxon>Paractinoplanes</taxon>
    </lineage>
</organism>
<reference evidence="2 3" key="1">
    <citation type="submission" date="2021-01" db="EMBL/GenBank/DDBJ databases">
        <title>Actinoplanes sp. nov. LDG1-06 isolated from lichen.</title>
        <authorList>
            <person name="Saeng-In P."/>
            <person name="Phongsopitanun W."/>
            <person name="Kanchanasin P."/>
            <person name="Yuki M."/>
            <person name="Kudo T."/>
            <person name="Ohkuma M."/>
            <person name="Tanasupawat S."/>
        </authorList>
    </citation>
    <scope>NUCLEOTIDE SEQUENCE [LARGE SCALE GENOMIC DNA]</scope>
    <source>
        <strain evidence="2 3">LDG1-06</strain>
    </source>
</reference>
<dbReference type="InterPro" id="IPR036291">
    <property type="entry name" value="NAD(P)-bd_dom_sf"/>
</dbReference>
<dbReference type="SMART" id="SM00829">
    <property type="entry name" value="PKS_ER"/>
    <property type="match status" value="1"/>
</dbReference>